<dbReference type="PANTHER" id="PTHR37577:SF1">
    <property type="entry name" value="INTEGRAL MEMBRANE PROTEIN"/>
    <property type="match status" value="1"/>
</dbReference>
<comment type="caution">
    <text evidence="2">The sequence shown here is derived from an EMBL/GenBank/DDBJ whole genome shotgun (WGS) entry which is preliminary data.</text>
</comment>
<feature type="transmembrane region" description="Helical" evidence="1">
    <location>
        <begin position="12"/>
        <end position="32"/>
    </location>
</feature>
<dbReference type="OrthoDB" id="5427664at2759"/>
<feature type="transmembrane region" description="Helical" evidence="1">
    <location>
        <begin position="150"/>
        <end position="169"/>
    </location>
</feature>
<dbReference type="AlphaFoldDB" id="A0A9N9YMY5"/>
<feature type="transmembrane region" description="Helical" evidence="1">
    <location>
        <begin position="114"/>
        <end position="138"/>
    </location>
</feature>
<dbReference type="InterPro" id="IPR053018">
    <property type="entry name" value="Elsinochrome_Biosynth-Asso"/>
</dbReference>
<evidence type="ECO:0000313" key="3">
    <source>
        <dbReference type="Proteomes" id="UP000696573"/>
    </source>
</evidence>
<dbReference type="Proteomes" id="UP000696573">
    <property type="component" value="Unassembled WGS sequence"/>
</dbReference>
<name>A0A9N9YMY5_9HYPO</name>
<gene>
    <name evidence="2" type="ORF">CRHIZ90672A_00003654</name>
</gene>
<dbReference type="EMBL" id="CABFNQ020000726">
    <property type="protein sequence ID" value="CAH0027130.1"/>
    <property type="molecule type" value="Genomic_DNA"/>
</dbReference>
<dbReference type="PANTHER" id="PTHR37577">
    <property type="entry name" value="INTEGRAL MEMBRANE PROTEIN"/>
    <property type="match status" value="1"/>
</dbReference>
<evidence type="ECO:0000313" key="2">
    <source>
        <dbReference type="EMBL" id="CAH0027130.1"/>
    </source>
</evidence>
<keyword evidence="1" id="KW-0472">Membrane</keyword>
<keyword evidence="1" id="KW-1133">Transmembrane helix</keyword>
<accession>A0A9N9YMY5</accession>
<reference evidence="2" key="1">
    <citation type="submission" date="2021-10" db="EMBL/GenBank/DDBJ databases">
        <authorList>
            <person name="Piombo E."/>
        </authorList>
    </citation>
    <scope>NUCLEOTIDE SEQUENCE</scope>
</reference>
<organism evidence="2 3">
    <name type="scientific">Clonostachys rhizophaga</name>
    <dbReference type="NCBI Taxonomy" id="160324"/>
    <lineage>
        <taxon>Eukaryota</taxon>
        <taxon>Fungi</taxon>
        <taxon>Dikarya</taxon>
        <taxon>Ascomycota</taxon>
        <taxon>Pezizomycotina</taxon>
        <taxon>Sordariomycetes</taxon>
        <taxon>Hypocreomycetidae</taxon>
        <taxon>Hypocreales</taxon>
        <taxon>Bionectriaceae</taxon>
        <taxon>Clonostachys</taxon>
    </lineage>
</organism>
<evidence type="ECO:0000256" key="1">
    <source>
        <dbReference type="SAM" id="Phobius"/>
    </source>
</evidence>
<proteinExistence type="predicted"/>
<sequence length="402" mass="45386">MTYIKPDPDVAGIGVVSSAIAVGALLMVLSAIKIMRELWEDFNLTDLFRPRAALAPNSGQWVTVKDAKDHLGLHKDVKERVSILDLTIFSLADIQLSVGIATAVAAIAKHDILVYHYWVSYEICWLVFLASTAGFTITTNPFMVSNLERNIVRTAFIWCLLMLTLYLFFRIDDTLALDEKAYSQPGHWSKELPTFAVDIALLIHNMVCQVLQTLWLSRENLLLVDYYIIAPLNHISRFLNQSWSRLNTTKDEMRSSSTQNCCSIVLRCLRILCLLFLQTIGCVAWCFFLLVYWLFAVPPITHSLSIFFFIWETSAIFSIRSDAVELMAPEDQDGEEQLGFGQTVALTLLIGPVIANAEKWFEAFRNWLNPARPSQPEESRQGIGESQATRETIVALQGAVQK</sequence>
<keyword evidence="3" id="KW-1185">Reference proteome</keyword>
<protein>
    <submittedName>
        <fullName evidence="2">Uncharacterized protein</fullName>
    </submittedName>
</protein>
<feature type="transmembrane region" description="Helical" evidence="1">
    <location>
        <begin position="271"/>
        <end position="294"/>
    </location>
</feature>
<keyword evidence="1" id="KW-0812">Transmembrane</keyword>